<dbReference type="GO" id="GO:0016887">
    <property type="term" value="F:ATP hydrolysis activity"/>
    <property type="evidence" value="ECO:0007669"/>
    <property type="project" value="InterPro"/>
</dbReference>
<protein>
    <recommendedName>
        <fullName evidence="5">ABC transporter domain-containing protein</fullName>
    </recommendedName>
</protein>
<dbReference type="PANTHER" id="PTHR42734:SF5">
    <property type="entry name" value="IRON TRANSPORT SYSTEM ATP-BINDING PROTEIN HI_0361-RELATED"/>
    <property type="match status" value="1"/>
</dbReference>
<proteinExistence type="inferred from homology"/>
<evidence type="ECO:0000259" key="5">
    <source>
        <dbReference type="PROSITE" id="PS50893"/>
    </source>
</evidence>
<dbReference type="InterPro" id="IPR027417">
    <property type="entry name" value="P-loop_NTPase"/>
</dbReference>
<evidence type="ECO:0000256" key="2">
    <source>
        <dbReference type="ARBA" id="ARBA00022448"/>
    </source>
</evidence>
<evidence type="ECO:0000256" key="3">
    <source>
        <dbReference type="ARBA" id="ARBA00022741"/>
    </source>
</evidence>
<dbReference type="InterPro" id="IPR017871">
    <property type="entry name" value="ABC_transporter-like_CS"/>
</dbReference>
<dbReference type="SUPFAM" id="SSF52540">
    <property type="entry name" value="P-loop containing nucleoside triphosphate hydrolases"/>
    <property type="match status" value="1"/>
</dbReference>
<dbReference type="InterPro" id="IPR003593">
    <property type="entry name" value="AAA+_ATPase"/>
</dbReference>
<dbReference type="PANTHER" id="PTHR42734">
    <property type="entry name" value="METAL TRANSPORT SYSTEM ATP-BINDING PROTEIN TM_0124-RELATED"/>
    <property type="match status" value="1"/>
</dbReference>
<comment type="similarity">
    <text evidence="1">Belongs to the ABC transporter superfamily.</text>
</comment>
<keyword evidence="3" id="KW-0547">Nucleotide-binding</keyword>
<keyword evidence="2" id="KW-0813">Transport</keyword>
<reference evidence="6 7" key="1">
    <citation type="submission" date="2017-02" db="EMBL/GenBank/DDBJ databases">
        <title>The new phylogeny of genus Mycobacterium.</title>
        <authorList>
            <person name="Tortoli E."/>
            <person name="Trovato A."/>
            <person name="Cirillo D.M."/>
        </authorList>
    </citation>
    <scope>NUCLEOTIDE SEQUENCE [LARGE SCALE GENOMIC DNA]</scope>
    <source>
        <strain evidence="6 7">RW6</strain>
    </source>
</reference>
<feature type="domain" description="ABC transporter" evidence="5">
    <location>
        <begin position="5"/>
        <end position="238"/>
    </location>
</feature>
<gene>
    <name evidence="6" type="ORF">BST13_32455</name>
</gene>
<dbReference type="EMBL" id="MVHF01000051">
    <property type="protein sequence ID" value="ORA26033.1"/>
    <property type="molecule type" value="Genomic_DNA"/>
</dbReference>
<evidence type="ECO:0000313" key="7">
    <source>
        <dbReference type="Proteomes" id="UP000192448"/>
    </source>
</evidence>
<dbReference type="AlphaFoldDB" id="A0A1X0A7M3"/>
<dbReference type="RefSeq" id="WP_158087239.1">
    <property type="nucleotide sequence ID" value="NZ_MVHF01000051.1"/>
</dbReference>
<keyword evidence="4" id="KW-0067">ATP-binding</keyword>
<dbReference type="InterPro" id="IPR050153">
    <property type="entry name" value="Metal_Ion_Import_ABC"/>
</dbReference>
<keyword evidence="7" id="KW-1185">Reference proteome</keyword>
<dbReference type="STRING" id="1927124.BST13_32455"/>
<evidence type="ECO:0000313" key="6">
    <source>
        <dbReference type="EMBL" id="ORA26033.1"/>
    </source>
</evidence>
<dbReference type="Proteomes" id="UP000192448">
    <property type="component" value="Unassembled WGS sequence"/>
</dbReference>
<sequence>MTPLLETRALTVTYGERRALRPTDLTVAAGESLAVVGHNGSGKSSLLRALAGLEPAAGGEVILHAEACHHLRTTVEIAYVPQRSQARWDLPFTVGDVVAAGRPQRWWWQRPSRDDRDVVTAALAAVGLASLAKRPVTELSGGQAQRVLLARALAQQPDIMILDEPLTGLDVTTADAVINLLGAFTRAGGTLMCALHEIDVARTSFTKTVALVRGTVVANGATTDVLSIDGVDRIFTRRAAA</sequence>
<evidence type="ECO:0000256" key="1">
    <source>
        <dbReference type="ARBA" id="ARBA00005417"/>
    </source>
</evidence>
<dbReference type="Gene3D" id="3.40.50.300">
    <property type="entry name" value="P-loop containing nucleotide triphosphate hydrolases"/>
    <property type="match status" value="1"/>
</dbReference>
<evidence type="ECO:0000256" key="4">
    <source>
        <dbReference type="ARBA" id="ARBA00022840"/>
    </source>
</evidence>
<dbReference type="OrthoDB" id="5296765at2"/>
<dbReference type="PROSITE" id="PS00211">
    <property type="entry name" value="ABC_TRANSPORTER_1"/>
    <property type="match status" value="1"/>
</dbReference>
<name>A0A1X0A7M3_9MYCO</name>
<dbReference type="PROSITE" id="PS50893">
    <property type="entry name" value="ABC_TRANSPORTER_2"/>
    <property type="match status" value="1"/>
</dbReference>
<accession>A0A1X0A7M3</accession>
<comment type="caution">
    <text evidence="6">The sequence shown here is derived from an EMBL/GenBank/DDBJ whole genome shotgun (WGS) entry which is preliminary data.</text>
</comment>
<dbReference type="Pfam" id="PF00005">
    <property type="entry name" value="ABC_tran"/>
    <property type="match status" value="1"/>
</dbReference>
<dbReference type="SMART" id="SM00382">
    <property type="entry name" value="AAA"/>
    <property type="match status" value="1"/>
</dbReference>
<dbReference type="GO" id="GO:0005524">
    <property type="term" value="F:ATP binding"/>
    <property type="evidence" value="ECO:0007669"/>
    <property type="project" value="UniProtKB-KW"/>
</dbReference>
<organism evidence="6 7">
    <name type="scientific">Mycobacterium aquaticum</name>
    <dbReference type="NCBI Taxonomy" id="1927124"/>
    <lineage>
        <taxon>Bacteria</taxon>
        <taxon>Bacillati</taxon>
        <taxon>Actinomycetota</taxon>
        <taxon>Actinomycetes</taxon>
        <taxon>Mycobacteriales</taxon>
        <taxon>Mycobacteriaceae</taxon>
        <taxon>Mycobacterium</taxon>
    </lineage>
</organism>
<dbReference type="InterPro" id="IPR003439">
    <property type="entry name" value="ABC_transporter-like_ATP-bd"/>
</dbReference>